<sequence length="254" mass="27427">MTKPTIVAFPGTWHPGSCMEPFISQLQTLGFAAEAHTLSNFNDASKGLEDDEKGIRSAVNHHIDQGKDVILILHSWAGIPGSAAITGIAKKTNQSVGRIGGLIGVIYISAYIPKDTLSNGGTFKGKMEPWIQIEPETGLCYAMSEFHRQIFFNDVEPNTAELVSKTLGGCALKAAGGFPSSVGYKDAEFDGRRAYIQLSKDRALVPEDQQRAIDESGVNFLTRVLDSSHSPFISMPAELAKTVEDIVNEFGAPK</sequence>
<protein>
    <submittedName>
        <fullName evidence="1">Uncharacterized protein</fullName>
    </submittedName>
</protein>
<evidence type="ECO:0000313" key="1">
    <source>
        <dbReference type="EMBL" id="KAJ2980893.1"/>
    </source>
</evidence>
<proteinExistence type="predicted"/>
<organism evidence="1 2">
    <name type="scientific">Zarea fungicola</name>
    <dbReference type="NCBI Taxonomy" id="93591"/>
    <lineage>
        <taxon>Eukaryota</taxon>
        <taxon>Fungi</taxon>
        <taxon>Dikarya</taxon>
        <taxon>Ascomycota</taxon>
        <taxon>Pezizomycotina</taxon>
        <taxon>Sordariomycetes</taxon>
        <taxon>Hypocreomycetidae</taxon>
        <taxon>Hypocreales</taxon>
        <taxon>Cordycipitaceae</taxon>
        <taxon>Zarea</taxon>
    </lineage>
</organism>
<reference evidence="1" key="1">
    <citation type="submission" date="2022-08" db="EMBL/GenBank/DDBJ databases">
        <title>Genome Sequence of Lecanicillium fungicola.</title>
        <authorList>
            <person name="Buettner E."/>
        </authorList>
    </citation>
    <scope>NUCLEOTIDE SEQUENCE</scope>
    <source>
        <strain evidence="1">Babe33</strain>
    </source>
</reference>
<gene>
    <name evidence="1" type="ORF">NQ176_g2370</name>
</gene>
<name>A0ACC1NP68_9HYPO</name>
<dbReference type="EMBL" id="JANJQO010000166">
    <property type="protein sequence ID" value="KAJ2980893.1"/>
    <property type="molecule type" value="Genomic_DNA"/>
</dbReference>
<dbReference type="Proteomes" id="UP001143910">
    <property type="component" value="Unassembled WGS sequence"/>
</dbReference>
<evidence type="ECO:0000313" key="2">
    <source>
        <dbReference type="Proteomes" id="UP001143910"/>
    </source>
</evidence>
<comment type="caution">
    <text evidence="1">The sequence shown here is derived from an EMBL/GenBank/DDBJ whole genome shotgun (WGS) entry which is preliminary data.</text>
</comment>
<accession>A0ACC1NP68</accession>
<keyword evidence="2" id="KW-1185">Reference proteome</keyword>